<reference evidence="2" key="1">
    <citation type="submission" date="2020-03" db="EMBL/GenBank/DDBJ databases">
        <title>The deep terrestrial virosphere.</title>
        <authorList>
            <person name="Holmfeldt K."/>
            <person name="Nilsson E."/>
            <person name="Simone D."/>
            <person name="Lopez-Fernandez M."/>
            <person name="Wu X."/>
            <person name="de Brujin I."/>
            <person name="Lundin D."/>
            <person name="Andersson A."/>
            <person name="Bertilsson S."/>
            <person name="Dopson M."/>
        </authorList>
    </citation>
    <scope>NUCLEOTIDE SEQUENCE</scope>
    <source>
        <strain evidence="1">MM171A01761</strain>
        <strain evidence="2">MM171B02188</strain>
    </source>
</reference>
<evidence type="ECO:0000313" key="1">
    <source>
        <dbReference type="EMBL" id="QJA98464.1"/>
    </source>
</evidence>
<accession>A0A6M3M1T1</accession>
<name>A0A6M3M1T1_9ZZZZ</name>
<dbReference type="AlphaFoldDB" id="A0A6M3M1T1"/>
<gene>
    <name evidence="1" type="ORF">MM171A01761_0005</name>
    <name evidence="2" type="ORF">MM171B02188_0009</name>
</gene>
<protein>
    <submittedName>
        <fullName evidence="2">Uncharacterized protein</fullName>
    </submittedName>
</protein>
<evidence type="ECO:0000313" key="2">
    <source>
        <dbReference type="EMBL" id="QJB01661.1"/>
    </source>
</evidence>
<dbReference type="EMBL" id="MT143722">
    <property type="protein sequence ID" value="QJB01661.1"/>
    <property type="molecule type" value="Genomic_DNA"/>
</dbReference>
<dbReference type="EMBL" id="MT143583">
    <property type="protein sequence ID" value="QJA98464.1"/>
    <property type="molecule type" value="Genomic_DNA"/>
</dbReference>
<organism evidence="2">
    <name type="scientific">viral metagenome</name>
    <dbReference type="NCBI Taxonomy" id="1070528"/>
    <lineage>
        <taxon>unclassified sequences</taxon>
        <taxon>metagenomes</taxon>
        <taxon>organismal metagenomes</taxon>
    </lineage>
</organism>
<proteinExistence type="predicted"/>
<sequence length="85" mass="10054">MANQIDQTDQEIWTQIYQITILREALRIAAELMLESGIHLVRIAGKANTEYESWQELRDDLQTKAVQNIHNMIESDYQRRRHDAD</sequence>